<comment type="caution">
    <text evidence="1">The sequence shown here is derived from an EMBL/GenBank/DDBJ whole genome shotgun (WGS) entry which is preliminary data.</text>
</comment>
<reference evidence="1 2" key="1">
    <citation type="submission" date="2024-04" db="EMBL/GenBank/DDBJ databases">
        <title>Human intestinal bacterial collection.</title>
        <authorList>
            <person name="Pauvert C."/>
            <person name="Hitch T.C.A."/>
            <person name="Clavel T."/>
        </authorList>
    </citation>
    <scope>NUCLEOTIDE SEQUENCE [LARGE SCALE GENOMIC DNA]</scope>
    <source>
        <strain evidence="1 2">CLA-AA-H249</strain>
    </source>
</reference>
<evidence type="ECO:0000313" key="1">
    <source>
        <dbReference type="EMBL" id="MEQ2711343.1"/>
    </source>
</evidence>
<protein>
    <submittedName>
        <fullName evidence="1">Uncharacterized protein</fullName>
    </submittedName>
</protein>
<sequence>MIQVFIAKYEQNICKIVIELNRCDRWTLLSERALELLKEYWKSYPIKRDHLFVSLDVPHDPLKIR</sequence>
<proteinExistence type="predicted"/>
<dbReference type="Proteomes" id="UP001482154">
    <property type="component" value="Unassembled WGS sequence"/>
</dbReference>
<keyword evidence="2" id="KW-1185">Reference proteome</keyword>
<organism evidence="1 2">
    <name type="scientific">Anaerostipes amylophilus</name>
    <dbReference type="NCBI Taxonomy" id="2981779"/>
    <lineage>
        <taxon>Bacteria</taxon>
        <taxon>Bacillati</taxon>
        <taxon>Bacillota</taxon>
        <taxon>Clostridia</taxon>
        <taxon>Lachnospirales</taxon>
        <taxon>Lachnospiraceae</taxon>
        <taxon>Anaerostipes</taxon>
    </lineage>
</organism>
<evidence type="ECO:0000313" key="2">
    <source>
        <dbReference type="Proteomes" id="UP001482154"/>
    </source>
</evidence>
<dbReference type="EMBL" id="JBBNIN010000012">
    <property type="protein sequence ID" value="MEQ2711343.1"/>
    <property type="molecule type" value="Genomic_DNA"/>
</dbReference>
<name>A0ABV1IVU4_9FIRM</name>
<dbReference type="RefSeq" id="WP_148368895.1">
    <property type="nucleotide sequence ID" value="NZ_JAOQJG010000001.1"/>
</dbReference>
<accession>A0ABV1IVU4</accession>
<gene>
    <name evidence="1" type="ORF">AAAU51_09170</name>
</gene>